<organism evidence="2">
    <name type="scientific">Coccidioides posadasii (strain RMSCC 757 / Silveira)</name>
    <name type="common">Valley fever fungus</name>
    <dbReference type="NCBI Taxonomy" id="443226"/>
    <lineage>
        <taxon>Eukaryota</taxon>
        <taxon>Fungi</taxon>
        <taxon>Dikarya</taxon>
        <taxon>Ascomycota</taxon>
        <taxon>Pezizomycotina</taxon>
        <taxon>Eurotiomycetes</taxon>
        <taxon>Eurotiomycetidae</taxon>
        <taxon>Onygenales</taxon>
        <taxon>Onygenaceae</taxon>
        <taxon>Coccidioides</taxon>
    </lineage>
</organism>
<dbReference type="AlphaFoldDB" id="E9CWS7"/>
<evidence type="ECO:0000313" key="2">
    <source>
        <dbReference type="Proteomes" id="UP000002497"/>
    </source>
</evidence>
<dbReference type="Proteomes" id="UP000002497">
    <property type="component" value="Unassembled WGS sequence"/>
</dbReference>
<accession>E9CWS7</accession>
<sequence>MCAWAGWGMLKGKSTLISIRVDLQGDMSARAHVRRINLHCLIFNLGCQLIRDSAQVALLL</sequence>
<reference evidence="2" key="1">
    <citation type="journal article" date="2010" name="Genome Res.">
        <title>Population genomic sequencing of Coccidioides fungi reveals recent hybridization and transposon control.</title>
        <authorList>
            <person name="Neafsey D.E."/>
            <person name="Barker B.M."/>
            <person name="Sharpton T.J."/>
            <person name="Stajich J.E."/>
            <person name="Park D.J."/>
            <person name="Whiston E."/>
            <person name="Hung C.-Y."/>
            <person name="McMahan C."/>
            <person name="White J."/>
            <person name="Sykes S."/>
            <person name="Heiman D."/>
            <person name="Young S."/>
            <person name="Zeng Q."/>
            <person name="Abouelleil A."/>
            <person name="Aftuck L."/>
            <person name="Bessette D."/>
            <person name="Brown A."/>
            <person name="FitzGerald M."/>
            <person name="Lui A."/>
            <person name="Macdonald J.P."/>
            <person name="Priest M."/>
            <person name="Orbach M.J."/>
            <person name="Galgiani J.N."/>
            <person name="Kirkland T.N."/>
            <person name="Cole G.T."/>
            <person name="Birren B.W."/>
            <person name="Henn M.R."/>
            <person name="Taylor J.W."/>
            <person name="Rounsley S.D."/>
        </authorList>
    </citation>
    <scope>NUCLEOTIDE SEQUENCE [LARGE SCALE GENOMIC DNA]</scope>
    <source>
        <strain evidence="2">RMSCC 757 / Silveira</strain>
    </source>
</reference>
<dbReference type="VEuPathDB" id="FungiDB:CPSG_01910"/>
<dbReference type="HOGENOM" id="CLU_2941566_0_0_1"/>
<name>E9CWS7_COCPS</name>
<keyword evidence="2" id="KW-1185">Reference proteome</keyword>
<proteinExistence type="predicted"/>
<evidence type="ECO:0000313" key="1">
    <source>
        <dbReference type="EMBL" id="EFW21753.1"/>
    </source>
</evidence>
<protein>
    <submittedName>
        <fullName evidence="1">Uncharacterized protein</fullName>
    </submittedName>
</protein>
<gene>
    <name evidence="1" type="ORF">CPSG_01910</name>
</gene>
<dbReference type="EMBL" id="GL636487">
    <property type="protein sequence ID" value="EFW21753.1"/>
    <property type="molecule type" value="Genomic_DNA"/>
</dbReference>
<reference evidence="2" key="2">
    <citation type="submission" date="2010-03" db="EMBL/GenBank/DDBJ databases">
        <title>The genome sequence of Coccidioides posadasii strain Silveira.</title>
        <authorList>
            <consortium name="The Broad Institute Genome Sequencing Center for Infectious Disease"/>
            <person name="Neafsey D."/>
            <person name="Orbach M."/>
            <person name="Henn M.R."/>
            <person name="Cole G.T."/>
            <person name="Galgiani J."/>
            <person name="Gardner M.J."/>
            <person name="Kirkland T.N."/>
            <person name="Taylor J.W."/>
            <person name="Young S.K."/>
            <person name="Zeng Q."/>
            <person name="Koehrsen M."/>
            <person name="Alvarado L."/>
            <person name="Berlin A."/>
            <person name="Borenstein D."/>
            <person name="Chapman S.B."/>
            <person name="Chen Z."/>
            <person name="Engels R."/>
            <person name="Freedman E."/>
            <person name="Gellesch M."/>
            <person name="Goldberg J."/>
            <person name="Griggs A."/>
            <person name="Gujja S."/>
            <person name="Heilman E."/>
            <person name="Heiman D."/>
            <person name="Howarth C."/>
            <person name="Jen D."/>
            <person name="Larson L."/>
            <person name="Mehta T."/>
            <person name="Neiman D."/>
            <person name="Park D."/>
            <person name="Pearson M."/>
            <person name="Richards J."/>
            <person name="Roberts A."/>
            <person name="Saif S."/>
            <person name="Shea T."/>
            <person name="Shenoy N."/>
            <person name="Sisk P."/>
            <person name="Stolte C."/>
            <person name="Sykes S."/>
            <person name="Walk T."/>
            <person name="White J."/>
            <person name="Yandava C."/>
            <person name="Haas B."/>
            <person name="Nusbaum C."/>
            <person name="Birren B."/>
        </authorList>
    </citation>
    <scope>NUCLEOTIDE SEQUENCE [LARGE SCALE GENOMIC DNA]</scope>
    <source>
        <strain evidence="2">RMSCC 757 / Silveira</strain>
    </source>
</reference>